<keyword evidence="2" id="KW-0812">Transmembrane</keyword>
<dbReference type="AlphaFoldDB" id="A0A329R1V3"/>
<evidence type="ECO:0000313" key="4">
    <source>
        <dbReference type="EMBL" id="RAW18550.1"/>
    </source>
</evidence>
<evidence type="ECO:0000256" key="2">
    <source>
        <dbReference type="SAM" id="Phobius"/>
    </source>
</evidence>
<comment type="caution">
    <text evidence="4">The sequence shown here is derived from an EMBL/GenBank/DDBJ whole genome shotgun (WGS) entry which is preliminary data.</text>
</comment>
<feature type="region of interest" description="Disordered" evidence="1">
    <location>
        <begin position="1"/>
        <end position="28"/>
    </location>
</feature>
<feature type="transmembrane region" description="Helical" evidence="2">
    <location>
        <begin position="39"/>
        <end position="61"/>
    </location>
</feature>
<feature type="domain" description="TadE-like" evidence="3">
    <location>
        <begin position="33"/>
        <end position="75"/>
    </location>
</feature>
<dbReference type="Proteomes" id="UP000250462">
    <property type="component" value="Unassembled WGS sequence"/>
</dbReference>
<dbReference type="Pfam" id="PF07811">
    <property type="entry name" value="TadE"/>
    <property type="match status" value="1"/>
</dbReference>
<evidence type="ECO:0000256" key="1">
    <source>
        <dbReference type="SAM" id="MobiDB-lite"/>
    </source>
</evidence>
<keyword evidence="5" id="KW-1185">Reference proteome</keyword>
<dbReference type="EMBL" id="QMIG01000001">
    <property type="protein sequence ID" value="RAW18550.1"/>
    <property type="molecule type" value="Genomic_DNA"/>
</dbReference>
<gene>
    <name evidence="4" type="ORF">DPM12_00160</name>
</gene>
<proteinExistence type="predicted"/>
<keyword evidence="2" id="KW-0472">Membrane</keyword>
<evidence type="ECO:0000259" key="3">
    <source>
        <dbReference type="Pfam" id="PF07811"/>
    </source>
</evidence>
<organism evidence="4 5">
    <name type="scientific">Phytoactinopolyspora halophila</name>
    <dbReference type="NCBI Taxonomy" id="1981511"/>
    <lineage>
        <taxon>Bacteria</taxon>
        <taxon>Bacillati</taxon>
        <taxon>Actinomycetota</taxon>
        <taxon>Actinomycetes</taxon>
        <taxon>Jiangellales</taxon>
        <taxon>Jiangellaceae</taxon>
        <taxon>Phytoactinopolyspora</taxon>
    </lineage>
</organism>
<protein>
    <submittedName>
        <fullName evidence="4">Pilus assembly protein</fullName>
    </submittedName>
</protein>
<keyword evidence="2" id="KW-1133">Transmembrane helix</keyword>
<name>A0A329R1V3_9ACTN</name>
<evidence type="ECO:0000313" key="5">
    <source>
        <dbReference type="Proteomes" id="UP000250462"/>
    </source>
</evidence>
<accession>A0A329R1V3</accession>
<dbReference type="InterPro" id="IPR012495">
    <property type="entry name" value="TadE-like_dom"/>
</dbReference>
<sequence length="158" mass="16412">MPACGGSHRRVSAGHIGHGVRGSGQAVRDRERGSMAVEVVVLVPVVVAVMLLVIAFGRYVGREGDVESAAREAARAASYERDLAAARDAAQQAATRTLPDELACQPVTVGGDFRAGGTVTVTVSCQVSFSELGFLGLPGSANLHGQSAAPLDTWRRTQ</sequence>
<dbReference type="OrthoDB" id="4826617at2"/>
<reference evidence="4 5" key="1">
    <citation type="submission" date="2018-06" db="EMBL/GenBank/DDBJ databases">
        <title>Phytoactinopolyspora halophila sp. nov., a novel halophilic actinomycete isolated from a saline soil in China.</title>
        <authorList>
            <person name="Tang S.-K."/>
        </authorList>
    </citation>
    <scope>NUCLEOTIDE SEQUENCE [LARGE SCALE GENOMIC DNA]</scope>
    <source>
        <strain evidence="4 5">YIM 96934</strain>
    </source>
</reference>